<protein>
    <submittedName>
        <fullName evidence="2">Uncharacterized protein</fullName>
    </submittedName>
</protein>
<accession>A0A8J7KN10</accession>
<organism evidence="2 3">
    <name type="scientific">Longispora fulva</name>
    <dbReference type="NCBI Taxonomy" id="619741"/>
    <lineage>
        <taxon>Bacteria</taxon>
        <taxon>Bacillati</taxon>
        <taxon>Actinomycetota</taxon>
        <taxon>Actinomycetes</taxon>
        <taxon>Micromonosporales</taxon>
        <taxon>Micromonosporaceae</taxon>
        <taxon>Longispora</taxon>
    </lineage>
</organism>
<dbReference type="Proteomes" id="UP000622552">
    <property type="component" value="Unassembled WGS sequence"/>
</dbReference>
<dbReference type="RefSeq" id="WP_197007187.1">
    <property type="nucleotide sequence ID" value="NZ_BONS01000049.1"/>
</dbReference>
<sequence length="107" mass="12072">MTDYRLKPEPVALDDLAATVEAYRKFRAEADRWADAAAELRRVIEARLADSDVGTVAGRPVVRHTSYVERRVDMAKLRLLSPAALVEQCTNVTERRRFSLVEGEAIE</sequence>
<reference evidence="2" key="1">
    <citation type="submission" date="2020-11" db="EMBL/GenBank/DDBJ databases">
        <title>Sequencing the genomes of 1000 actinobacteria strains.</title>
        <authorList>
            <person name="Klenk H.-P."/>
        </authorList>
    </citation>
    <scope>NUCLEOTIDE SEQUENCE</scope>
    <source>
        <strain evidence="2">DSM 45356</strain>
    </source>
</reference>
<evidence type="ECO:0000313" key="1">
    <source>
        <dbReference type="EMBL" id="MBG6140663.1"/>
    </source>
</evidence>
<gene>
    <name evidence="1" type="ORF">IW245_006857</name>
    <name evidence="2" type="ORF">IW245_007303</name>
</gene>
<proteinExistence type="predicted"/>
<dbReference type="EMBL" id="JADOUF010000001">
    <property type="protein sequence ID" value="MBG6140663.1"/>
    <property type="molecule type" value="Genomic_DNA"/>
</dbReference>
<evidence type="ECO:0000313" key="3">
    <source>
        <dbReference type="Proteomes" id="UP000622552"/>
    </source>
</evidence>
<comment type="caution">
    <text evidence="2">The sequence shown here is derived from an EMBL/GenBank/DDBJ whole genome shotgun (WGS) entry which is preliminary data.</text>
</comment>
<evidence type="ECO:0000313" key="2">
    <source>
        <dbReference type="EMBL" id="MBG6141109.1"/>
    </source>
</evidence>
<dbReference type="EMBL" id="JADOUF010000001">
    <property type="protein sequence ID" value="MBG6141109.1"/>
    <property type="molecule type" value="Genomic_DNA"/>
</dbReference>
<name>A0A8J7KN10_9ACTN</name>
<keyword evidence="3" id="KW-1185">Reference proteome</keyword>
<dbReference type="AlphaFoldDB" id="A0A8J7KN10"/>